<dbReference type="AlphaFoldDB" id="A0A8J3N3B4"/>
<reference evidence="2" key="1">
    <citation type="submission" date="2020-10" db="EMBL/GenBank/DDBJ databases">
        <title>Taxonomic study of unclassified bacteria belonging to the class Ktedonobacteria.</title>
        <authorList>
            <person name="Yabe S."/>
            <person name="Wang C.M."/>
            <person name="Zheng Y."/>
            <person name="Sakai Y."/>
            <person name="Cavaletti L."/>
            <person name="Monciardini P."/>
            <person name="Donadio S."/>
        </authorList>
    </citation>
    <scope>NUCLEOTIDE SEQUENCE</scope>
    <source>
        <strain evidence="2">ID150040</strain>
    </source>
</reference>
<comment type="caution">
    <text evidence="2">The sequence shown here is derived from an EMBL/GenBank/DDBJ whole genome shotgun (WGS) entry which is preliminary data.</text>
</comment>
<evidence type="ECO:0000313" key="2">
    <source>
        <dbReference type="EMBL" id="GHO96877.1"/>
    </source>
</evidence>
<keyword evidence="3" id="KW-1185">Reference proteome</keyword>
<evidence type="ECO:0000256" key="1">
    <source>
        <dbReference type="SAM" id="MobiDB-lite"/>
    </source>
</evidence>
<dbReference type="Gene3D" id="1.25.10.10">
    <property type="entry name" value="Leucine-rich Repeat Variant"/>
    <property type="match status" value="2"/>
</dbReference>
<organism evidence="2 3">
    <name type="scientific">Reticulibacter mediterranei</name>
    <dbReference type="NCBI Taxonomy" id="2778369"/>
    <lineage>
        <taxon>Bacteria</taxon>
        <taxon>Bacillati</taxon>
        <taxon>Chloroflexota</taxon>
        <taxon>Ktedonobacteria</taxon>
        <taxon>Ktedonobacterales</taxon>
        <taxon>Reticulibacteraceae</taxon>
        <taxon>Reticulibacter</taxon>
    </lineage>
</organism>
<proteinExistence type="predicted"/>
<sequence>MEFFDPSPENNTGNVAITSDTTPVQDEHPPVGITPPQVLAQEAADGHRGAAWRLMHWIMDNDPRAFTAVASLEDNRLAQHFIEFLALGTWAGKPFTIPIAFRLAHFRTRLRTLFLPESGMDPTRVEQVLLAAVRDKRPAIRETAVHILGLVGSRTATPVLIRALHDPVLVVRVQAIKALGRTHDPAAIPPLFEILHSANERLGSQISQALVSLGSIAVPELLRECNSHNAWLRWQCARVMGELCDQRTLPALVHMLADSDYSVAWMAAKSLVHYGRDSLVPVLQQLVMAETSSWAANAGAYVLHNLYTHDVTLKPYLLPVEQAMHGVSYNIATPNEARKALAKLAADGIVKI</sequence>
<dbReference type="SMART" id="SM00567">
    <property type="entry name" value="EZ_HEAT"/>
    <property type="match status" value="4"/>
</dbReference>
<name>A0A8J3N3B4_9CHLR</name>
<dbReference type="InterPro" id="IPR011989">
    <property type="entry name" value="ARM-like"/>
</dbReference>
<dbReference type="Pfam" id="PF13646">
    <property type="entry name" value="HEAT_2"/>
    <property type="match status" value="2"/>
</dbReference>
<feature type="compositionally biased region" description="Polar residues" evidence="1">
    <location>
        <begin position="8"/>
        <end position="24"/>
    </location>
</feature>
<dbReference type="Proteomes" id="UP000597444">
    <property type="component" value="Unassembled WGS sequence"/>
</dbReference>
<dbReference type="PANTHER" id="PTHR12697:SF5">
    <property type="entry name" value="DEOXYHYPUSINE HYDROXYLASE"/>
    <property type="match status" value="1"/>
</dbReference>
<protein>
    <recommendedName>
        <fullName evidence="4">PBS lyase</fullName>
    </recommendedName>
</protein>
<dbReference type="InterPro" id="IPR016024">
    <property type="entry name" value="ARM-type_fold"/>
</dbReference>
<evidence type="ECO:0008006" key="4">
    <source>
        <dbReference type="Google" id="ProtNLM"/>
    </source>
</evidence>
<dbReference type="SUPFAM" id="SSF48371">
    <property type="entry name" value="ARM repeat"/>
    <property type="match status" value="1"/>
</dbReference>
<dbReference type="EMBL" id="BNJK01000001">
    <property type="protein sequence ID" value="GHO96877.1"/>
    <property type="molecule type" value="Genomic_DNA"/>
</dbReference>
<feature type="region of interest" description="Disordered" evidence="1">
    <location>
        <begin position="1"/>
        <end position="29"/>
    </location>
</feature>
<dbReference type="RefSeq" id="WP_220207468.1">
    <property type="nucleotide sequence ID" value="NZ_BNJK01000001.1"/>
</dbReference>
<dbReference type="GO" id="GO:0016491">
    <property type="term" value="F:oxidoreductase activity"/>
    <property type="evidence" value="ECO:0007669"/>
    <property type="project" value="TreeGrafter"/>
</dbReference>
<dbReference type="InterPro" id="IPR004155">
    <property type="entry name" value="PBS_lyase_HEAT"/>
</dbReference>
<gene>
    <name evidence="2" type="ORF">KSF_069250</name>
</gene>
<accession>A0A8J3N3B4</accession>
<evidence type="ECO:0000313" key="3">
    <source>
        <dbReference type="Proteomes" id="UP000597444"/>
    </source>
</evidence>
<dbReference type="PANTHER" id="PTHR12697">
    <property type="entry name" value="PBS LYASE HEAT-LIKE PROTEIN"/>
    <property type="match status" value="1"/>
</dbReference>